<dbReference type="AlphaFoldDB" id="U6GTL1"/>
<dbReference type="VEuPathDB" id="ToxoDB:EAH_00031340"/>
<dbReference type="OrthoDB" id="347438at2759"/>
<feature type="region of interest" description="Disordered" evidence="1">
    <location>
        <begin position="158"/>
        <end position="179"/>
    </location>
</feature>
<feature type="region of interest" description="Disordered" evidence="1">
    <location>
        <begin position="65"/>
        <end position="134"/>
    </location>
</feature>
<sequence>MSWRLVVGIGPSSCPKDNGDRSPKRSDNFGWPQGSLPPAAWEHGEFQALMEGMKSAYETADIVRHRDSTHARQPDQYLDGQPGSSRTPSLSAKRLSNTLGKTPGTQYVSTSSKETPRAVASYPRPQQNTGEQPDFLASRGTFDQAVPQGDPLLDKFLSGSQGSQNATFPLEANNGDEPQEIQEVGIPLQLL</sequence>
<feature type="compositionally biased region" description="Polar residues" evidence="1">
    <location>
        <begin position="82"/>
        <end position="113"/>
    </location>
</feature>
<reference evidence="2" key="1">
    <citation type="submission" date="2013-10" db="EMBL/GenBank/DDBJ databases">
        <title>Genomic analysis of the causative agents of coccidiosis in chickens.</title>
        <authorList>
            <person name="Reid A.J."/>
            <person name="Blake D."/>
            <person name="Billington K."/>
            <person name="Browne H."/>
            <person name="Dunn M."/>
            <person name="Hung S."/>
            <person name="Kawahara F."/>
            <person name="Miranda-Saavedra D."/>
            <person name="Mourier T."/>
            <person name="Nagra H."/>
            <person name="Otto T.D."/>
            <person name="Rawlings N."/>
            <person name="Sanchez A."/>
            <person name="Sanders M."/>
            <person name="Subramaniam C."/>
            <person name="Tay Y."/>
            <person name="Dear P."/>
            <person name="Doerig C."/>
            <person name="Gruber A."/>
            <person name="Parkinson J."/>
            <person name="Shirley M."/>
            <person name="Wan K.L."/>
            <person name="Berriman M."/>
            <person name="Tomley F."/>
            <person name="Pain A."/>
        </authorList>
    </citation>
    <scope>NUCLEOTIDE SEQUENCE</scope>
    <source>
        <strain evidence="2">Houghton</strain>
    </source>
</reference>
<reference evidence="2" key="2">
    <citation type="submission" date="2013-10" db="EMBL/GenBank/DDBJ databases">
        <authorList>
            <person name="Aslett M."/>
        </authorList>
    </citation>
    <scope>NUCLEOTIDE SEQUENCE</scope>
    <source>
        <strain evidence="2">Houghton</strain>
    </source>
</reference>
<evidence type="ECO:0000313" key="2">
    <source>
        <dbReference type="EMBL" id="CDI82912.1"/>
    </source>
</evidence>
<dbReference type="GeneID" id="25271204"/>
<feature type="compositionally biased region" description="Polar residues" evidence="1">
    <location>
        <begin position="158"/>
        <end position="167"/>
    </location>
</feature>
<dbReference type="RefSeq" id="XP_013247855.1">
    <property type="nucleotide sequence ID" value="XM_013392401.1"/>
</dbReference>
<organism evidence="2 3">
    <name type="scientific">Eimeria acervulina</name>
    <name type="common">Coccidian parasite</name>
    <dbReference type="NCBI Taxonomy" id="5801"/>
    <lineage>
        <taxon>Eukaryota</taxon>
        <taxon>Sar</taxon>
        <taxon>Alveolata</taxon>
        <taxon>Apicomplexa</taxon>
        <taxon>Conoidasida</taxon>
        <taxon>Coccidia</taxon>
        <taxon>Eucoccidiorida</taxon>
        <taxon>Eimeriorina</taxon>
        <taxon>Eimeriidae</taxon>
        <taxon>Eimeria</taxon>
    </lineage>
</organism>
<proteinExistence type="predicted"/>
<evidence type="ECO:0000256" key="1">
    <source>
        <dbReference type="SAM" id="MobiDB-lite"/>
    </source>
</evidence>
<dbReference type="EMBL" id="HG672890">
    <property type="protein sequence ID" value="CDI82912.1"/>
    <property type="molecule type" value="Genomic_DNA"/>
</dbReference>
<keyword evidence="3" id="KW-1185">Reference proteome</keyword>
<gene>
    <name evidence="2" type="ORF">EAH_00031340</name>
</gene>
<name>U6GTL1_EIMAC</name>
<feature type="region of interest" description="Disordered" evidence="1">
    <location>
        <begin position="1"/>
        <end position="40"/>
    </location>
</feature>
<accession>U6GTL1</accession>
<protein>
    <submittedName>
        <fullName evidence="2">Uncharacterized protein</fullName>
    </submittedName>
</protein>
<dbReference type="Proteomes" id="UP000018050">
    <property type="component" value="Unassembled WGS sequence"/>
</dbReference>
<feature type="compositionally biased region" description="Basic and acidic residues" evidence="1">
    <location>
        <begin position="17"/>
        <end position="27"/>
    </location>
</feature>
<evidence type="ECO:0000313" key="3">
    <source>
        <dbReference type="Proteomes" id="UP000018050"/>
    </source>
</evidence>